<dbReference type="EMBL" id="GG745550">
    <property type="protein sequence ID" value="EFD92961.1"/>
    <property type="molecule type" value="Genomic_DNA"/>
</dbReference>
<dbReference type="InterPro" id="IPR036412">
    <property type="entry name" value="HAD-like_sf"/>
</dbReference>
<dbReference type="Proteomes" id="UP000009376">
    <property type="component" value="Unassembled WGS sequence"/>
</dbReference>
<dbReference type="AlphaFoldDB" id="D6GV34"/>
<dbReference type="InterPro" id="IPR023214">
    <property type="entry name" value="HAD_sf"/>
</dbReference>
<evidence type="ECO:0000313" key="2">
    <source>
        <dbReference type="Proteomes" id="UP000009376"/>
    </source>
</evidence>
<proteinExistence type="predicted"/>
<accession>D6GV34</accession>
<protein>
    <submittedName>
        <fullName evidence="1">Uncharacterized protein</fullName>
    </submittedName>
</protein>
<evidence type="ECO:0000313" key="1">
    <source>
        <dbReference type="EMBL" id="EFD92961.1"/>
    </source>
</evidence>
<sequence>MKTIMENKNASTRMGIKKIAIFDYDNTLFFTDAACKMASNDVLNKKLTRSKIKKLPLDVRVKIFTLASRKYWKMYKVNNSVIERCQSLKLQGYYIIVISTRWNTVKRYTIKSLVKENIPFQKLVLDRKNSRDGEKFKINYLKSLLGKYEKYAFFDDSINIMQKLRKFPSFDKVSLYLVKGTKIMEYKRKNS</sequence>
<name>D6GV34_PARA5</name>
<dbReference type="Gene3D" id="3.40.50.1000">
    <property type="entry name" value="HAD superfamily/HAD-like"/>
    <property type="match status" value="1"/>
</dbReference>
<organism evidence="1 2">
    <name type="scientific">Candidatus Parvarchaeum acidophilus ARMAN-5</name>
    <dbReference type="NCBI Taxonomy" id="662762"/>
    <lineage>
        <taxon>Archaea</taxon>
        <taxon>Candidatus Parvarchaeota</taxon>
        <taxon>Candidatus Parvarchaeum</taxon>
    </lineage>
</organism>
<dbReference type="SUPFAM" id="SSF56784">
    <property type="entry name" value="HAD-like"/>
    <property type="match status" value="1"/>
</dbReference>
<gene>
    <name evidence="1" type="ORF">BJBARM5_0336</name>
</gene>
<reference evidence="1 2" key="1">
    <citation type="journal article" date="2010" name="Proc. Natl. Acad. Sci. U.S.A.">
        <title>Enigmatic, ultrasmall, uncultivated Archaea.</title>
        <authorList>
            <person name="Baker B.J."/>
            <person name="Comolli L.R."/>
            <person name="Dick G.J."/>
            <person name="Hauser L.J."/>
            <person name="Hyatt D."/>
            <person name="Dill B.D."/>
            <person name="Land M.L."/>
            <person name="Verberkmoes N.C."/>
            <person name="Hettich R.L."/>
            <person name="Banfield J.F."/>
        </authorList>
    </citation>
    <scope>NUCLEOTIDE SEQUENCE [LARGE SCALE GENOMIC DNA]</scope>
</reference>